<keyword evidence="13 18" id="KW-0472">Membrane</keyword>
<evidence type="ECO:0000256" key="6">
    <source>
        <dbReference type="ARBA" id="ARBA00022645"/>
    </source>
</evidence>
<accession>A0A8J2TL61</accession>
<keyword evidence="18" id="KW-1133">Transmembrane helix</keyword>
<dbReference type="InterPro" id="IPR023346">
    <property type="entry name" value="Lysozyme-like_dom_sf"/>
</dbReference>
<keyword evidence="11" id="KW-0133">Cell shape</keyword>
<dbReference type="GO" id="GO:0008955">
    <property type="term" value="F:peptidoglycan glycosyltransferase activity"/>
    <property type="evidence" value="ECO:0007669"/>
    <property type="project" value="UniProtKB-EC"/>
</dbReference>
<evidence type="ECO:0000256" key="4">
    <source>
        <dbReference type="ARBA" id="ARBA00007739"/>
    </source>
</evidence>
<evidence type="ECO:0000256" key="5">
    <source>
        <dbReference type="ARBA" id="ARBA00022475"/>
    </source>
</evidence>
<gene>
    <name evidence="21" type="primary">mrcA</name>
    <name evidence="21" type="ORF">GCM10011531_05160</name>
</gene>
<feature type="transmembrane region" description="Helical" evidence="18">
    <location>
        <begin position="15"/>
        <end position="38"/>
    </location>
</feature>
<name>A0A8J2TL61_9FLAO</name>
<dbReference type="SUPFAM" id="SSF56601">
    <property type="entry name" value="beta-lactamase/transpeptidase-like"/>
    <property type="match status" value="1"/>
</dbReference>
<evidence type="ECO:0000256" key="7">
    <source>
        <dbReference type="ARBA" id="ARBA00022670"/>
    </source>
</evidence>
<evidence type="ECO:0000256" key="10">
    <source>
        <dbReference type="ARBA" id="ARBA00022801"/>
    </source>
</evidence>
<keyword evidence="6" id="KW-0121">Carboxypeptidase</keyword>
<evidence type="ECO:0000256" key="18">
    <source>
        <dbReference type="SAM" id="Phobius"/>
    </source>
</evidence>
<keyword evidence="10" id="KW-0378">Hydrolase</keyword>
<dbReference type="SUPFAM" id="SSF53955">
    <property type="entry name" value="Lysozyme-like"/>
    <property type="match status" value="1"/>
</dbReference>
<evidence type="ECO:0000256" key="11">
    <source>
        <dbReference type="ARBA" id="ARBA00022960"/>
    </source>
</evidence>
<comment type="catalytic activity">
    <reaction evidence="17">
        <text>[GlcNAc-(1-&gt;4)-Mur2Ac(oyl-L-Ala-gamma-D-Glu-L-Lys-D-Ala-D-Ala)](n)-di-trans,octa-cis-undecaprenyl diphosphate + beta-D-GlcNAc-(1-&gt;4)-Mur2Ac(oyl-L-Ala-gamma-D-Glu-L-Lys-D-Ala-D-Ala)-di-trans,octa-cis-undecaprenyl diphosphate = [GlcNAc-(1-&gt;4)-Mur2Ac(oyl-L-Ala-gamma-D-Glu-L-Lys-D-Ala-D-Ala)](n+1)-di-trans,octa-cis-undecaprenyl diphosphate + di-trans,octa-cis-undecaprenyl diphosphate + H(+)</text>
        <dbReference type="Rhea" id="RHEA:23708"/>
        <dbReference type="Rhea" id="RHEA-COMP:9602"/>
        <dbReference type="Rhea" id="RHEA-COMP:9603"/>
        <dbReference type="ChEBI" id="CHEBI:15378"/>
        <dbReference type="ChEBI" id="CHEBI:58405"/>
        <dbReference type="ChEBI" id="CHEBI:60033"/>
        <dbReference type="ChEBI" id="CHEBI:78435"/>
        <dbReference type="EC" id="2.4.99.28"/>
    </reaction>
</comment>
<organism evidence="21 22">
    <name type="scientific">Aquaticitalea lipolytica</name>
    <dbReference type="NCBI Taxonomy" id="1247562"/>
    <lineage>
        <taxon>Bacteria</taxon>
        <taxon>Pseudomonadati</taxon>
        <taxon>Bacteroidota</taxon>
        <taxon>Flavobacteriia</taxon>
        <taxon>Flavobacteriales</taxon>
        <taxon>Flavobacteriaceae</taxon>
        <taxon>Aquaticitalea</taxon>
    </lineage>
</organism>
<dbReference type="GO" id="GO:0005886">
    <property type="term" value="C:plasma membrane"/>
    <property type="evidence" value="ECO:0007669"/>
    <property type="project" value="UniProtKB-SubCell"/>
</dbReference>
<protein>
    <submittedName>
        <fullName evidence="21">Penicillin-binding protein 1A</fullName>
    </submittedName>
</protein>
<reference evidence="21 22" key="1">
    <citation type="journal article" date="2014" name="Int. J. Syst. Evol. Microbiol.">
        <title>Complete genome sequence of Corynebacterium casei LMG S-19264T (=DSM 44701T), isolated from a smear-ripened cheese.</title>
        <authorList>
            <consortium name="US DOE Joint Genome Institute (JGI-PGF)"/>
            <person name="Walter F."/>
            <person name="Albersmeier A."/>
            <person name="Kalinowski J."/>
            <person name="Ruckert C."/>
        </authorList>
    </citation>
    <scope>NUCLEOTIDE SEQUENCE [LARGE SCALE GENOMIC DNA]</scope>
    <source>
        <strain evidence="21 22">CGMCC 1.15295</strain>
    </source>
</reference>
<comment type="similarity">
    <text evidence="3">In the C-terminal section; belongs to the transpeptidase family.</text>
</comment>
<dbReference type="GO" id="GO:0009002">
    <property type="term" value="F:serine-type D-Ala-D-Ala carboxypeptidase activity"/>
    <property type="evidence" value="ECO:0007669"/>
    <property type="project" value="UniProtKB-EC"/>
</dbReference>
<proteinExistence type="inferred from homology"/>
<dbReference type="InterPro" id="IPR036950">
    <property type="entry name" value="PBP_transglycosylase"/>
</dbReference>
<dbReference type="Proteomes" id="UP000598120">
    <property type="component" value="Unassembled WGS sequence"/>
</dbReference>
<evidence type="ECO:0000256" key="3">
    <source>
        <dbReference type="ARBA" id="ARBA00007090"/>
    </source>
</evidence>
<dbReference type="InterPro" id="IPR001460">
    <property type="entry name" value="PCN-bd_Tpept"/>
</dbReference>
<dbReference type="InterPro" id="IPR001264">
    <property type="entry name" value="Glyco_trans_51"/>
</dbReference>
<keyword evidence="9" id="KW-0808">Transferase</keyword>
<feature type="domain" description="Glycosyl transferase family 51" evidence="20">
    <location>
        <begin position="71"/>
        <end position="242"/>
    </location>
</feature>
<evidence type="ECO:0000313" key="22">
    <source>
        <dbReference type="Proteomes" id="UP000598120"/>
    </source>
</evidence>
<evidence type="ECO:0000256" key="9">
    <source>
        <dbReference type="ARBA" id="ARBA00022679"/>
    </source>
</evidence>
<keyword evidence="8" id="KW-0328">Glycosyltransferase</keyword>
<evidence type="ECO:0000259" key="20">
    <source>
        <dbReference type="Pfam" id="PF00912"/>
    </source>
</evidence>
<dbReference type="InterPro" id="IPR050396">
    <property type="entry name" value="Glycosyltr_51/Transpeptidase"/>
</dbReference>
<dbReference type="PANTHER" id="PTHR32282:SF11">
    <property type="entry name" value="PENICILLIN-BINDING PROTEIN 1B"/>
    <property type="match status" value="1"/>
</dbReference>
<evidence type="ECO:0000259" key="19">
    <source>
        <dbReference type="Pfam" id="PF00905"/>
    </source>
</evidence>
<dbReference type="Pfam" id="PF00912">
    <property type="entry name" value="Transgly"/>
    <property type="match status" value="1"/>
</dbReference>
<dbReference type="GO" id="GO:0009252">
    <property type="term" value="P:peptidoglycan biosynthetic process"/>
    <property type="evidence" value="ECO:0007669"/>
    <property type="project" value="UniProtKB-KW"/>
</dbReference>
<dbReference type="GO" id="GO:0071555">
    <property type="term" value="P:cell wall organization"/>
    <property type="evidence" value="ECO:0007669"/>
    <property type="project" value="UniProtKB-KW"/>
</dbReference>
<evidence type="ECO:0000256" key="16">
    <source>
        <dbReference type="ARBA" id="ARBA00034000"/>
    </source>
</evidence>
<dbReference type="GO" id="GO:0006508">
    <property type="term" value="P:proteolysis"/>
    <property type="evidence" value="ECO:0007669"/>
    <property type="project" value="UniProtKB-KW"/>
</dbReference>
<sequence length="781" mass="88958">MKLNKKQLYKWLKRIGFSILTLIVLFTCFYASIYFGLWGKIPSNEKIVGLKQSQATQILDANNDLIGKLYIYDRQSITFSDFPQHLLDALIATEDVRFYEHNGVDNKSLLRVFFKTILLSDESSGGGSTITLQLAKNLFGREHSGAIGTVVNKIKESIVAKRIESLYSKKEILTLYLNTVPFPDNTYGIESASEKFFNVHTKDLNVWQAATLVGTLKANHSYNPRLFPEKSKARRNLVIDQMVNYKYLSDTDAAINKSKDIVLDYQYYAPNQGLAPYFRAEIKKQLDAILKQKKFTKPDGEQYNIYHDGLKIYTTLDNTMQRYAEEAMREHMKELQHQFEVAYGKRAPWLKNKPAYLEAKKRLKKYRDLKAKGLSEKAIEDELKKTHKTELFSWDETIIKTISTLDSLEYYSKFLNAGFLSLDPKTGAIKSYVGGIDYRFFQYDHISQSKRQVGSTFKPFVYTAAIENGMSPCTYFPLKAVTYTDEKNWTPTNSSDIEDEENLNYSLEKSLSNSVNTIAVKVLDEVGIDEVIKQAHNMGIKSDIEAVPSIALGSANLSMIELARAYTTYVNDSKPVTPVFITRIEDKNGNVIASYEDINPKAVTEKAYSDDTRQVLLEFMKATVNDGTANRLRTKYNLQNAIAGKTGTTQDNKDGWFVGITPKLVTLTWVGNDNQQIGFSNTGIGQGANSALPIFAKYLQKLNRDSKYNAITKAQFEYPTEEVLMSLDCELTKTDGFFKRLFGSKKDTIQFKEEPKKGIFSWLKKKKKDKDEDENLEENDN</sequence>
<dbReference type="GO" id="GO:0008658">
    <property type="term" value="F:penicillin binding"/>
    <property type="evidence" value="ECO:0007669"/>
    <property type="project" value="InterPro"/>
</dbReference>
<keyword evidence="14" id="KW-0511">Multifunctional enzyme</keyword>
<comment type="pathway">
    <text evidence="2">Cell wall biogenesis; peptidoglycan biosynthesis.</text>
</comment>
<keyword evidence="12" id="KW-0573">Peptidoglycan synthesis</keyword>
<evidence type="ECO:0000256" key="17">
    <source>
        <dbReference type="ARBA" id="ARBA00049902"/>
    </source>
</evidence>
<comment type="catalytic activity">
    <reaction evidence="16">
        <text>Preferential cleavage: (Ac)2-L-Lys-D-Ala-|-D-Ala. Also transpeptidation of peptidyl-alanyl moieties that are N-acyl substituents of D-alanine.</text>
        <dbReference type="EC" id="3.4.16.4"/>
    </reaction>
</comment>
<dbReference type="GO" id="GO:0030288">
    <property type="term" value="C:outer membrane-bounded periplasmic space"/>
    <property type="evidence" value="ECO:0007669"/>
    <property type="project" value="TreeGrafter"/>
</dbReference>
<evidence type="ECO:0000256" key="13">
    <source>
        <dbReference type="ARBA" id="ARBA00023136"/>
    </source>
</evidence>
<comment type="caution">
    <text evidence="21">The sequence shown here is derived from an EMBL/GenBank/DDBJ whole genome shotgun (WGS) entry which is preliminary data.</text>
</comment>
<keyword evidence="18" id="KW-0812">Transmembrane</keyword>
<keyword evidence="7" id="KW-0645">Protease</keyword>
<dbReference type="EMBL" id="BMIC01000001">
    <property type="protein sequence ID" value="GFZ78575.1"/>
    <property type="molecule type" value="Genomic_DNA"/>
</dbReference>
<keyword evidence="5" id="KW-1003">Cell membrane</keyword>
<comment type="similarity">
    <text evidence="4">In the N-terminal section; belongs to the glycosyltransferase 51 family.</text>
</comment>
<evidence type="ECO:0000256" key="14">
    <source>
        <dbReference type="ARBA" id="ARBA00023268"/>
    </source>
</evidence>
<dbReference type="PANTHER" id="PTHR32282">
    <property type="entry name" value="BINDING PROTEIN TRANSPEPTIDASE, PUTATIVE-RELATED"/>
    <property type="match status" value="1"/>
</dbReference>
<comment type="subcellular location">
    <subcellularLocation>
        <location evidence="1">Cell membrane</location>
    </subcellularLocation>
</comment>
<evidence type="ECO:0000256" key="15">
    <source>
        <dbReference type="ARBA" id="ARBA00023316"/>
    </source>
</evidence>
<feature type="domain" description="Penicillin-binding protein transpeptidase" evidence="19">
    <location>
        <begin position="420"/>
        <end position="663"/>
    </location>
</feature>
<keyword evidence="22" id="KW-1185">Reference proteome</keyword>
<evidence type="ECO:0000256" key="12">
    <source>
        <dbReference type="ARBA" id="ARBA00022984"/>
    </source>
</evidence>
<evidence type="ECO:0000313" key="21">
    <source>
        <dbReference type="EMBL" id="GFZ78575.1"/>
    </source>
</evidence>
<dbReference type="AlphaFoldDB" id="A0A8J2TL61"/>
<evidence type="ECO:0000256" key="1">
    <source>
        <dbReference type="ARBA" id="ARBA00004236"/>
    </source>
</evidence>
<dbReference type="Pfam" id="PF00905">
    <property type="entry name" value="Transpeptidase"/>
    <property type="match status" value="1"/>
</dbReference>
<dbReference type="Gene3D" id="1.10.3810.10">
    <property type="entry name" value="Biosynthetic peptidoglycan transglycosylase-like"/>
    <property type="match status" value="1"/>
</dbReference>
<keyword evidence="15" id="KW-0961">Cell wall biogenesis/degradation</keyword>
<evidence type="ECO:0000256" key="8">
    <source>
        <dbReference type="ARBA" id="ARBA00022676"/>
    </source>
</evidence>
<evidence type="ECO:0000256" key="2">
    <source>
        <dbReference type="ARBA" id="ARBA00004752"/>
    </source>
</evidence>
<dbReference type="RefSeq" id="WP_188604774.1">
    <property type="nucleotide sequence ID" value="NZ_BMIC01000001.1"/>
</dbReference>
<dbReference type="GO" id="GO:0008360">
    <property type="term" value="P:regulation of cell shape"/>
    <property type="evidence" value="ECO:0007669"/>
    <property type="project" value="UniProtKB-KW"/>
</dbReference>
<dbReference type="Gene3D" id="3.40.710.10">
    <property type="entry name" value="DD-peptidase/beta-lactamase superfamily"/>
    <property type="match status" value="2"/>
</dbReference>
<dbReference type="InterPro" id="IPR012338">
    <property type="entry name" value="Beta-lactam/transpept-like"/>
</dbReference>